<dbReference type="InterPro" id="IPR036010">
    <property type="entry name" value="2Fe-2S_ferredoxin-like_sf"/>
</dbReference>
<dbReference type="OrthoDB" id="8300278at2759"/>
<dbReference type="InterPro" id="IPR036318">
    <property type="entry name" value="FAD-bd_PCMH-like_sf"/>
</dbReference>
<accession>A0A9P1C7X4</accession>
<dbReference type="GO" id="GO:0005506">
    <property type="term" value="F:iron ion binding"/>
    <property type="evidence" value="ECO:0007669"/>
    <property type="project" value="InterPro"/>
</dbReference>
<keyword evidence="17" id="KW-1185">Reference proteome</keyword>
<evidence type="ECO:0000256" key="8">
    <source>
        <dbReference type="ARBA" id="ARBA00022827"/>
    </source>
</evidence>
<comment type="cofactor">
    <cofactor evidence="2">
        <name>FAD</name>
        <dbReference type="ChEBI" id="CHEBI:57692"/>
    </cofactor>
</comment>
<evidence type="ECO:0000256" key="4">
    <source>
        <dbReference type="ARBA" id="ARBA00022505"/>
    </source>
</evidence>
<evidence type="ECO:0000256" key="3">
    <source>
        <dbReference type="ARBA" id="ARBA00006849"/>
    </source>
</evidence>
<dbReference type="EMBL" id="CAMXCT020001077">
    <property type="protein sequence ID" value="CAL1139755.1"/>
    <property type="molecule type" value="Genomic_DNA"/>
</dbReference>
<keyword evidence="8" id="KW-0274">FAD</keyword>
<dbReference type="Gene3D" id="3.90.1170.50">
    <property type="entry name" value="Aldehyde oxidase/xanthine dehydrogenase, a/b hammerhead"/>
    <property type="match status" value="1"/>
</dbReference>
<dbReference type="SUPFAM" id="SSF54665">
    <property type="entry name" value="CO dehydrogenase molybdoprotein N-domain-like"/>
    <property type="match status" value="1"/>
</dbReference>
<dbReference type="SUPFAM" id="SSF54292">
    <property type="entry name" value="2Fe-2S ferredoxin-like"/>
    <property type="match status" value="1"/>
</dbReference>
<dbReference type="PANTHER" id="PTHR11908:SF132">
    <property type="entry name" value="ALDEHYDE OXIDASE 1-RELATED"/>
    <property type="match status" value="1"/>
</dbReference>
<keyword evidence="6" id="KW-0001">2Fe-2S</keyword>
<protein>
    <submittedName>
        <fullName evidence="16">Xanthine dehydrogenase (XD) (Protein ros y locus)</fullName>
    </submittedName>
</protein>
<evidence type="ECO:0000313" key="17">
    <source>
        <dbReference type="Proteomes" id="UP001152797"/>
    </source>
</evidence>
<dbReference type="Pfam" id="PF00111">
    <property type="entry name" value="Fer2"/>
    <property type="match status" value="1"/>
</dbReference>
<proteinExistence type="inferred from homology"/>
<evidence type="ECO:0000256" key="9">
    <source>
        <dbReference type="ARBA" id="ARBA00023002"/>
    </source>
</evidence>
<evidence type="ECO:0000256" key="6">
    <source>
        <dbReference type="ARBA" id="ARBA00022714"/>
    </source>
</evidence>
<keyword evidence="7" id="KW-0479">Metal-binding</keyword>
<dbReference type="InterPro" id="IPR000674">
    <property type="entry name" value="Ald_Oxase/Xan_DH_a/b"/>
</dbReference>
<dbReference type="SUPFAM" id="SSF47741">
    <property type="entry name" value="CO dehydrogenase ISP C-domain like"/>
    <property type="match status" value="1"/>
</dbReference>
<dbReference type="SMART" id="SM01008">
    <property type="entry name" value="Ald_Xan_dh_C"/>
    <property type="match status" value="1"/>
</dbReference>
<reference evidence="16 17" key="2">
    <citation type="submission" date="2024-05" db="EMBL/GenBank/DDBJ databases">
        <authorList>
            <person name="Chen Y."/>
            <person name="Shah S."/>
            <person name="Dougan E. K."/>
            <person name="Thang M."/>
            <person name="Chan C."/>
        </authorList>
    </citation>
    <scope>NUCLEOTIDE SEQUENCE [LARGE SCALE GENOMIC DNA]</scope>
</reference>
<dbReference type="InterPro" id="IPR016169">
    <property type="entry name" value="FAD-bd_PCMH_sub2"/>
</dbReference>
<dbReference type="InterPro" id="IPR008274">
    <property type="entry name" value="AldOxase/xan_DH_MoCoBD1"/>
</dbReference>
<keyword evidence="10" id="KW-0408">Iron</keyword>
<feature type="domain" description="2Fe-2S ferredoxin-type" evidence="13">
    <location>
        <begin position="184"/>
        <end position="274"/>
    </location>
</feature>
<feature type="coiled-coil region" evidence="12">
    <location>
        <begin position="1471"/>
        <end position="1590"/>
    </location>
</feature>
<keyword evidence="4" id="KW-0500">Molybdenum</keyword>
<evidence type="ECO:0000256" key="12">
    <source>
        <dbReference type="SAM" id="Coils"/>
    </source>
</evidence>
<dbReference type="PROSITE" id="PS51085">
    <property type="entry name" value="2FE2S_FER_2"/>
    <property type="match status" value="1"/>
</dbReference>
<dbReference type="SMART" id="SM01092">
    <property type="entry name" value="CO_deh_flav_C"/>
    <property type="match status" value="1"/>
</dbReference>
<evidence type="ECO:0000259" key="13">
    <source>
        <dbReference type="PROSITE" id="PS51085"/>
    </source>
</evidence>
<dbReference type="InterPro" id="IPR012675">
    <property type="entry name" value="Beta-grasp_dom_sf"/>
</dbReference>
<dbReference type="InterPro" id="IPR002888">
    <property type="entry name" value="2Fe-2S-bd"/>
</dbReference>
<dbReference type="Gene3D" id="1.10.150.120">
    <property type="entry name" value="[2Fe-2S]-binding domain"/>
    <property type="match status" value="1"/>
</dbReference>
<evidence type="ECO:0000256" key="11">
    <source>
        <dbReference type="ARBA" id="ARBA00023014"/>
    </source>
</evidence>
<keyword evidence="12" id="KW-0175">Coiled coil</keyword>
<dbReference type="CDD" id="cd06503">
    <property type="entry name" value="ATP-synt_Fo_b"/>
    <property type="match status" value="1"/>
</dbReference>
<dbReference type="Gene3D" id="3.30.390.50">
    <property type="entry name" value="CO dehydrogenase flavoprotein, C-terminal domain"/>
    <property type="match status" value="1"/>
</dbReference>
<dbReference type="Pfam" id="PF01799">
    <property type="entry name" value="Fer2_2"/>
    <property type="match status" value="1"/>
</dbReference>
<gene>
    <name evidence="15" type="ORF">C1SCF055_LOCUS13737</name>
</gene>
<dbReference type="InterPro" id="IPR036683">
    <property type="entry name" value="CO_DH_flav_C_dom_sf"/>
</dbReference>
<dbReference type="SUPFAM" id="SSF56176">
    <property type="entry name" value="FAD-binding/transporter-associated domain-like"/>
    <property type="match status" value="1"/>
</dbReference>
<dbReference type="InterPro" id="IPR016208">
    <property type="entry name" value="Ald_Oxase/xanthine_DH-like"/>
</dbReference>
<dbReference type="InterPro" id="IPR036884">
    <property type="entry name" value="2Fe-2S-bd_dom_sf"/>
</dbReference>
<keyword evidence="5" id="KW-0285">Flavoprotein</keyword>
<dbReference type="InterPro" id="IPR006058">
    <property type="entry name" value="2Fe2S_fd_BS"/>
</dbReference>
<evidence type="ECO:0000256" key="1">
    <source>
        <dbReference type="ARBA" id="ARBA00001924"/>
    </source>
</evidence>
<dbReference type="EMBL" id="CAMXCT010001077">
    <property type="protein sequence ID" value="CAI3986380.1"/>
    <property type="molecule type" value="Genomic_DNA"/>
</dbReference>
<dbReference type="InterPro" id="IPR016166">
    <property type="entry name" value="FAD-bd_PCMH"/>
</dbReference>
<dbReference type="InterPro" id="IPR002346">
    <property type="entry name" value="Mopterin_DH_FAD-bd"/>
</dbReference>
<evidence type="ECO:0000256" key="7">
    <source>
        <dbReference type="ARBA" id="ARBA00022723"/>
    </source>
</evidence>
<dbReference type="GO" id="GO:0071949">
    <property type="term" value="F:FAD binding"/>
    <property type="evidence" value="ECO:0007669"/>
    <property type="project" value="InterPro"/>
</dbReference>
<dbReference type="Pfam" id="PF02738">
    <property type="entry name" value="MoCoBD_1"/>
    <property type="match status" value="1"/>
</dbReference>
<dbReference type="Proteomes" id="UP001152797">
    <property type="component" value="Unassembled WGS sequence"/>
</dbReference>
<feature type="non-terminal residue" evidence="15">
    <location>
        <position position="1"/>
    </location>
</feature>
<dbReference type="Gene3D" id="3.10.20.30">
    <property type="match status" value="1"/>
</dbReference>
<dbReference type="PROSITE" id="PS51387">
    <property type="entry name" value="FAD_PCMH"/>
    <property type="match status" value="1"/>
</dbReference>
<dbReference type="SUPFAM" id="SSF56003">
    <property type="entry name" value="Molybdenum cofactor-binding domain"/>
    <property type="match status" value="1"/>
</dbReference>
<feature type="domain" description="FAD-binding PCMH-type" evidence="14">
    <location>
        <begin position="364"/>
        <end position="554"/>
    </location>
</feature>
<evidence type="ECO:0000313" key="15">
    <source>
        <dbReference type="EMBL" id="CAI3986380.1"/>
    </source>
</evidence>
<comment type="similarity">
    <text evidence="3">Belongs to the xanthine dehydrogenase family.</text>
</comment>
<organism evidence="15">
    <name type="scientific">Cladocopium goreaui</name>
    <dbReference type="NCBI Taxonomy" id="2562237"/>
    <lineage>
        <taxon>Eukaryota</taxon>
        <taxon>Sar</taxon>
        <taxon>Alveolata</taxon>
        <taxon>Dinophyceae</taxon>
        <taxon>Suessiales</taxon>
        <taxon>Symbiodiniaceae</taxon>
        <taxon>Cladocopium</taxon>
    </lineage>
</organism>
<dbReference type="Pfam" id="PF03450">
    <property type="entry name" value="CO_deh_flav_C"/>
    <property type="match status" value="1"/>
</dbReference>
<keyword evidence="9" id="KW-0560">Oxidoreductase</keyword>
<evidence type="ECO:0000256" key="5">
    <source>
        <dbReference type="ARBA" id="ARBA00022630"/>
    </source>
</evidence>
<keyword evidence="11" id="KW-0411">Iron-sulfur</keyword>
<evidence type="ECO:0000313" key="16">
    <source>
        <dbReference type="EMBL" id="CAL4773692.1"/>
    </source>
</evidence>
<evidence type="ECO:0000259" key="14">
    <source>
        <dbReference type="PROSITE" id="PS51387"/>
    </source>
</evidence>
<reference evidence="15" key="1">
    <citation type="submission" date="2022-10" db="EMBL/GenBank/DDBJ databases">
        <authorList>
            <person name="Chen Y."/>
            <person name="Dougan E. K."/>
            <person name="Chan C."/>
            <person name="Rhodes N."/>
            <person name="Thang M."/>
        </authorList>
    </citation>
    <scope>NUCLEOTIDE SEQUENCE</scope>
</reference>
<dbReference type="SUPFAM" id="SSF55447">
    <property type="entry name" value="CO dehydrogenase flavoprotein C-terminal domain-like"/>
    <property type="match status" value="1"/>
</dbReference>
<dbReference type="PANTHER" id="PTHR11908">
    <property type="entry name" value="XANTHINE DEHYDROGENASE"/>
    <property type="match status" value="1"/>
</dbReference>
<dbReference type="InterPro" id="IPR005107">
    <property type="entry name" value="CO_DH_flav_C"/>
</dbReference>
<name>A0A9P1C7X4_9DINO</name>
<dbReference type="Pfam" id="PF20256">
    <property type="entry name" value="MoCoBD_2"/>
    <property type="match status" value="1"/>
</dbReference>
<dbReference type="Pfam" id="PF01315">
    <property type="entry name" value="Ald_Xan_dh_C"/>
    <property type="match status" value="1"/>
</dbReference>
<dbReference type="GO" id="GO:0051537">
    <property type="term" value="F:2 iron, 2 sulfur cluster binding"/>
    <property type="evidence" value="ECO:0007669"/>
    <property type="project" value="UniProtKB-KW"/>
</dbReference>
<dbReference type="Gene3D" id="3.30.365.10">
    <property type="entry name" value="Aldehyde oxidase/xanthine dehydrogenase, molybdopterin binding domain"/>
    <property type="match status" value="4"/>
</dbReference>
<dbReference type="InterPro" id="IPR036856">
    <property type="entry name" value="Ald_Oxase/Xan_DH_a/b_sf"/>
</dbReference>
<dbReference type="InterPro" id="IPR037165">
    <property type="entry name" value="AldOxase/xan_DH_Mopterin-bd_sf"/>
</dbReference>
<dbReference type="EMBL" id="CAMXCT030001077">
    <property type="protein sequence ID" value="CAL4773692.1"/>
    <property type="molecule type" value="Genomic_DNA"/>
</dbReference>
<comment type="caution">
    <text evidence="15">The sequence shown here is derived from an EMBL/GenBank/DDBJ whole genome shotgun (WGS) entry which is preliminary data.</text>
</comment>
<dbReference type="GO" id="GO:0016491">
    <property type="term" value="F:oxidoreductase activity"/>
    <property type="evidence" value="ECO:0007669"/>
    <property type="project" value="UniProtKB-KW"/>
</dbReference>
<evidence type="ECO:0000256" key="10">
    <source>
        <dbReference type="ARBA" id="ARBA00023004"/>
    </source>
</evidence>
<dbReference type="InterPro" id="IPR001041">
    <property type="entry name" value="2Fe-2S_ferredoxin-type"/>
</dbReference>
<dbReference type="InterPro" id="IPR046867">
    <property type="entry name" value="AldOxase/xan_DH_MoCoBD2"/>
</dbReference>
<evidence type="ECO:0000256" key="2">
    <source>
        <dbReference type="ARBA" id="ARBA00001974"/>
    </source>
</evidence>
<comment type="cofactor">
    <cofactor evidence="1">
        <name>Mo-molybdopterin</name>
        <dbReference type="ChEBI" id="CHEBI:71302"/>
    </cofactor>
</comment>
<dbReference type="PROSITE" id="PS00197">
    <property type="entry name" value="2FE2S_FER_1"/>
    <property type="match status" value="1"/>
</dbReference>
<sequence>MPLEVLSAPSNPVVCHPGEHLELCWQLRFPTSLAAGAQLQLRESREVVGVIQDAVPAGCCVDLGMHLQAPQHLATCVQDFVLSSVGEILGDLSICLSIRTAEAKELKTLCPEANPLGIIPGNHTRRIYFGKAQTNESVTSNDSIKPVEVVIERSHDEWELLDRPQLAPQLPQPLKERFGAPEEASLRFWVNGEEKVVTSGQFPVTTSLAEYLRYHLGLTGTKIGCGEGGCGACTVLLHAPADTMLLAPNPCMANACLRPLHSMNGWEVTTIEKVGTPKAPHPIQSAFVKHSASQCGMCTPGMVMSIYGHLAKGGSKDPQDLQGCIQGNLCRCTGYRPIHDAMRETLKVSCDVKVRLQPAVPLAMHRDGQTWFDCANLTDVFHVLSEYSTVPHRLVVGNTSTGVVKYYPFHRNDEPTVFINLQQVPELHEIKRGDGNALTLGAACTLSTLIEELEAFAKEHGQLTAVVKHLKLVAHPQVRDVGSWAGNVMIAKTHPDFPSDICLLLSTLNAKLTLMNAKRKTEVVDIISFLSDAKLPRNDEAQIIHSVTIPFPSPNSFLDTFKVMRRHMNTHAEVNAGFLFDFKDKDGVEITSARLVVGNIERKPFVAADTCKALIGKSLDSTSISAAMKTLAIELKAHLQEPSVPEPPFVVVDPQYRLNLAPQLFAKAALRARLARLGPSALSPAELSAAEETQRPASGGAQHFTVDQSTAPVGQPVTKFQGLDQACGTAHFVADLPLQPNTLFAVPVLADRVAMLQSIDASECLEVSGVHSFISAADVKEVGASNDLRTVYPGKIFADASEKTEHIGQFVGLVLAESFEAARAGARLVHIDYSETLEVTTTVDAALQKGYVQERHGPLIVGQKVTGPKTLQGKVVSAGQKHFYLETQTTYAYPDSTGGLIFNTACQTLDWAQTQMAKTLNMPKSKITVQNQRLGGAYGGKAMLFAPGCGACGVAVLKSNRPVLLQMDRTADFQAFGARAPFDASWELSHEDSGKIVSMKQEVLQNVGTDMLGFSQASSVNCYDIPHAQLHCKGVITNLPVNTWMRAPGDFEGAFIMETIMEQVARAVSREPMEVQELNMVTGMQKAWQRLKAKVSYEETLKAVKDFNSKNRYRKKGIYCMGSRYQLQPHSFMEKCFVRVYDDGSVLLEHTGLEVGQGMDTKALQALTMGLRKIAADFSMDHIQLRIPKSTQDFSWKGVMGTFSSVTSETVVSAILDACDKLHKELQKFTAPGRSWTEVIQLAVKGGAQLSQAGVTDEAHVNNYSLFSAGCAQVEIDVLTGETQVNSFDLVYDCGKSLNPAVDIGQIEGSLIQALGFSLLEEESRGKDGRLINCGTWDYKVPSGRDIPVRLDVELLPCEKPDAPVLGSKASGEPAQLLGGAFFFAVKDAIGYAREEQGLSRNFRMDPPDPDSLQHAALKCSGNVDSPQIHRCLNVGCPRRREDKRRALVGCSYKVFNKHSWLMPGEYREQVEALKKEKDAVQSEADKIRKAAEKANADVQEARSALDSKVKEVERLKGSVQKAEREALEWKAAAEQRAQEVKEVLVVQAKKDTSELVKKKEEVTQAKKSTDEAIKKLEDAKKQLAEAGGKVS</sequence>
<dbReference type="Pfam" id="PF00941">
    <property type="entry name" value="FAD_binding_5"/>
    <property type="match status" value="1"/>
</dbReference>
<dbReference type="Gene3D" id="3.30.465.10">
    <property type="match status" value="1"/>
</dbReference>